<evidence type="ECO:0000313" key="2">
    <source>
        <dbReference type="Proteomes" id="UP000326903"/>
    </source>
</evidence>
<sequence length="120" mass="14059">MISEAFKIQHKNGRPKKAVRKEIIRSIRFSKTEYFIVKQQASRSGLKITVYIRQMAMQGKIISRLSEEERQFVRQLIGMANNLNQLTKKGHQEGFITASLMFEKYKNLVGELLEKLKRND</sequence>
<reference evidence="1 2" key="1">
    <citation type="submission" date="2019-09" db="EMBL/GenBank/DDBJ databases">
        <title>Draft genome sequence of Ginsengibacter sp. BR5-29.</title>
        <authorList>
            <person name="Im W.-T."/>
        </authorList>
    </citation>
    <scope>NUCLEOTIDE SEQUENCE [LARGE SCALE GENOMIC DNA]</scope>
    <source>
        <strain evidence="1 2">BR5-29</strain>
    </source>
</reference>
<name>A0A5J5IND1_9BACT</name>
<gene>
    <name evidence="1" type="primary">mobC</name>
    <name evidence="1" type="ORF">FW778_08535</name>
</gene>
<dbReference type="AlphaFoldDB" id="A0A5J5IND1"/>
<dbReference type="InterPro" id="IPR053842">
    <property type="entry name" value="NikA-like"/>
</dbReference>
<dbReference type="Proteomes" id="UP000326903">
    <property type="component" value="Unassembled WGS sequence"/>
</dbReference>
<keyword evidence="2" id="KW-1185">Reference proteome</keyword>
<proteinExistence type="predicted"/>
<evidence type="ECO:0000313" key="1">
    <source>
        <dbReference type="EMBL" id="KAA9042048.1"/>
    </source>
</evidence>
<dbReference type="EMBL" id="VYQF01000001">
    <property type="protein sequence ID" value="KAA9042048.1"/>
    <property type="molecule type" value="Genomic_DNA"/>
</dbReference>
<organism evidence="1 2">
    <name type="scientific">Ginsengibacter hankyongi</name>
    <dbReference type="NCBI Taxonomy" id="2607284"/>
    <lineage>
        <taxon>Bacteria</taxon>
        <taxon>Pseudomonadati</taxon>
        <taxon>Bacteroidota</taxon>
        <taxon>Chitinophagia</taxon>
        <taxon>Chitinophagales</taxon>
        <taxon>Chitinophagaceae</taxon>
        <taxon>Ginsengibacter</taxon>
    </lineage>
</organism>
<accession>A0A5J5IND1</accession>
<dbReference type="RefSeq" id="WP_150414177.1">
    <property type="nucleotide sequence ID" value="NZ_VYQF01000001.1"/>
</dbReference>
<dbReference type="Pfam" id="PF21983">
    <property type="entry name" value="NikA-like"/>
    <property type="match status" value="1"/>
</dbReference>
<comment type="caution">
    <text evidence="1">The sequence shown here is derived from an EMBL/GenBank/DDBJ whole genome shotgun (WGS) entry which is preliminary data.</text>
</comment>
<protein>
    <submittedName>
        <fullName evidence="1">Plasmid mobilization relaxosome protein MobC</fullName>
    </submittedName>
</protein>